<proteinExistence type="predicted"/>
<sequence>MAAAALALAVPATLAAVSPAVAAPGAPPEPQELTWVGRNPSDAVPEGRTATYDIDVTKGTITFTGYREGRTADAADEAGTADEASPFRPTTKMRTPPEPSDCTLYAPVPYEWYGFYRSGQIWNDAGYAHRTRMNSGKWTCRATYYEQRTNNGPYSTPKLAPHSDATFKSGSARVEIVRIF</sequence>
<protein>
    <submittedName>
        <fullName evidence="3">Uncharacterized protein</fullName>
    </submittedName>
</protein>
<gene>
    <name evidence="3" type="ORF">GCM10010507_51090</name>
</gene>
<feature type="region of interest" description="Disordered" evidence="1">
    <location>
        <begin position="71"/>
        <end position="99"/>
    </location>
</feature>
<evidence type="ECO:0000256" key="2">
    <source>
        <dbReference type="SAM" id="SignalP"/>
    </source>
</evidence>
<evidence type="ECO:0000313" key="4">
    <source>
        <dbReference type="Proteomes" id="UP000646244"/>
    </source>
</evidence>
<keyword evidence="2" id="KW-0732">Signal</keyword>
<dbReference type="AlphaFoldDB" id="A0A918TYS5"/>
<feature type="signal peptide" evidence="2">
    <location>
        <begin position="1"/>
        <end position="22"/>
    </location>
</feature>
<reference evidence="3" key="2">
    <citation type="submission" date="2020-09" db="EMBL/GenBank/DDBJ databases">
        <authorList>
            <person name="Sun Q."/>
            <person name="Ohkuma M."/>
        </authorList>
    </citation>
    <scope>NUCLEOTIDE SEQUENCE</scope>
    <source>
        <strain evidence="3">JCM 4633</strain>
    </source>
</reference>
<evidence type="ECO:0000313" key="3">
    <source>
        <dbReference type="EMBL" id="GHC66948.1"/>
    </source>
</evidence>
<dbReference type="RefSeq" id="WP_190112241.1">
    <property type="nucleotide sequence ID" value="NZ_BMVB01000022.1"/>
</dbReference>
<dbReference type="EMBL" id="BMVB01000022">
    <property type="protein sequence ID" value="GHC66948.1"/>
    <property type="molecule type" value="Genomic_DNA"/>
</dbReference>
<reference evidence="3" key="1">
    <citation type="journal article" date="2014" name="Int. J. Syst. Evol. Microbiol.">
        <title>Complete genome sequence of Corynebacterium casei LMG S-19264T (=DSM 44701T), isolated from a smear-ripened cheese.</title>
        <authorList>
            <consortium name="US DOE Joint Genome Institute (JGI-PGF)"/>
            <person name="Walter F."/>
            <person name="Albersmeier A."/>
            <person name="Kalinowski J."/>
            <person name="Ruckert C."/>
        </authorList>
    </citation>
    <scope>NUCLEOTIDE SEQUENCE</scope>
    <source>
        <strain evidence="3">JCM 4633</strain>
    </source>
</reference>
<dbReference type="Proteomes" id="UP000646244">
    <property type="component" value="Unassembled WGS sequence"/>
</dbReference>
<evidence type="ECO:0000256" key="1">
    <source>
        <dbReference type="SAM" id="MobiDB-lite"/>
    </source>
</evidence>
<name>A0A918TYS5_STRCJ</name>
<accession>A0A918TYS5</accession>
<comment type="caution">
    <text evidence="3">The sequence shown here is derived from an EMBL/GenBank/DDBJ whole genome shotgun (WGS) entry which is preliminary data.</text>
</comment>
<organism evidence="3 4">
    <name type="scientific">Streptomyces cinnamoneus</name>
    <name type="common">Streptoverticillium cinnamoneum</name>
    <dbReference type="NCBI Taxonomy" id="53446"/>
    <lineage>
        <taxon>Bacteria</taxon>
        <taxon>Bacillati</taxon>
        <taxon>Actinomycetota</taxon>
        <taxon>Actinomycetes</taxon>
        <taxon>Kitasatosporales</taxon>
        <taxon>Streptomycetaceae</taxon>
        <taxon>Streptomyces</taxon>
        <taxon>Streptomyces cinnamoneus group</taxon>
    </lineage>
</organism>
<feature type="region of interest" description="Disordered" evidence="1">
    <location>
        <begin position="23"/>
        <end position="47"/>
    </location>
</feature>
<feature type="chain" id="PRO_5037711335" evidence="2">
    <location>
        <begin position="23"/>
        <end position="180"/>
    </location>
</feature>